<protein>
    <submittedName>
        <fullName evidence="2">Uncharacterized protein</fullName>
    </submittedName>
</protein>
<dbReference type="Gene3D" id="2.120.10.30">
    <property type="entry name" value="TolB, C-terminal domain"/>
    <property type="match status" value="1"/>
</dbReference>
<dbReference type="InterPro" id="IPR050952">
    <property type="entry name" value="TRIM-NHL_E3_ligases"/>
</dbReference>
<reference evidence="2 3" key="1">
    <citation type="submission" date="2022-12" db="EMBL/GenBank/DDBJ databases">
        <title>Chromosome-level genome of Tegillarca granosa.</title>
        <authorList>
            <person name="Kim J."/>
        </authorList>
    </citation>
    <scope>NUCLEOTIDE SEQUENCE [LARGE SCALE GENOMIC DNA]</scope>
    <source>
        <strain evidence="2">Teg-2019</strain>
        <tissue evidence="2">Adductor muscle</tissue>
    </source>
</reference>
<feature type="signal peptide" evidence="1">
    <location>
        <begin position="1"/>
        <end position="20"/>
    </location>
</feature>
<organism evidence="2 3">
    <name type="scientific">Tegillarca granosa</name>
    <name type="common">Malaysian cockle</name>
    <name type="synonym">Anadara granosa</name>
    <dbReference type="NCBI Taxonomy" id="220873"/>
    <lineage>
        <taxon>Eukaryota</taxon>
        <taxon>Metazoa</taxon>
        <taxon>Spiralia</taxon>
        <taxon>Lophotrochozoa</taxon>
        <taxon>Mollusca</taxon>
        <taxon>Bivalvia</taxon>
        <taxon>Autobranchia</taxon>
        <taxon>Pteriomorphia</taxon>
        <taxon>Arcoida</taxon>
        <taxon>Arcoidea</taxon>
        <taxon>Arcidae</taxon>
        <taxon>Tegillarca</taxon>
    </lineage>
</organism>
<keyword evidence="3" id="KW-1185">Reference proteome</keyword>
<comment type="caution">
    <text evidence="2">The sequence shown here is derived from an EMBL/GenBank/DDBJ whole genome shotgun (WGS) entry which is preliminary data.</text>
</comment>
<feature type="chain" id="PRO_5047402496" evidence="1">
    <location>
        <begin position="21"/>
        <end position="215"/>
    </location>
</feature>
<dbReference type="SUPFAM" id="SSF63829">
    <property type="entry name" value="Calcium-dependent phosphotriesterase"/>
    <property type="match status" value="1"/>
</dbReference>
<gene>
    <name evidence="2" type="ORF">KUTeg_011449</name>
</gene>
<name>A0ABQ9F0R2_TEGGR</name>
<evidence type="ECO:0000313" key="2">
    <source>
        <dbReference type="EMBL" id="KAJ8311004.1"/>
    </source>
</evidence>
<dbReference type="Proteomes" id="UP001217089">
    <property type="component" value="Unassembled WGS sequence"/>
</dbReference>
<dbReference type="EMBL" id="JARBDR010000613">
    <property type="protein sequence ID" value="KAJ8311004.1"/>
    <property type="molecule type" value="Genomic_DNA"/>
</dbReference>
<accession>A0ABQ9F0R2</accession>
<dbReference type="InterPro" id="IPR011042">
    <property type="entry name" value="6-blade_b-propeller_TolB-like"/>
</dbReference>
<dbReference type="PANTHER" id="PTHR24104:SF25">
    <property type="entry name" value="PROTEIN LIN-41"/>
    <property type="match status" value="1"/>
</dbReference>
<proteinExistence type="predicted"/>
<sequence length="215" mass="25227">MTFMCLMLLSLHLEIFFVTGHRSNKLKKIARDNRITDIYTERDDFETRGITVRYGECSCCVVKIVEISASGQYIRTIQRFTLDHKELFTYPLFVCTNINGDIIVTDDFKVVAVNKEGTIRFIYQAEGRQLKQSFYPQYIVTDKQGGMFINDYNNSVVHVLDSDGKFIQYLITPEQGCDRPIGLDLDNHGRLWMCNYGKREIDIIKYIYIRYRNKH</sequence>
<keyword evidence="1" id="KW-0732">Signal</keyword>
<evidence type="ECO:0000256" key="1">
    <source>
        <dbReference type="SAM" id="SignalP"/>
    </source>
</evidence>
<dbReference type="PANTHER" id="PTHR24104">
    <property type="entry name" value="E3 UBIQUITIN-PROTEIN LIGASE NHLRC1-RELATED"/>
    <property type="match status" value="1"/>
</dbReference>
<evidence type="ECO:0000313" key="3">
    <source>
        <dbReference type="Proteomes" id="UP001217089"/>
    </source>
</evidence>